<gene>
    <name evidence="2" type="ORF">HX829_00355</name>
</gene>
<dbReference type="Pfam" id="PF03797">
    <property type="entry name" value="Autotransporter"/>
    <property type="match status" value="1"/>
</dbReference>
<accession>A0A7Y7W8W6</accession>
<dbReference type="InterPro" id="IPR006315">
    <property type="entry name" value="OM_autotransptr_brl_dom"/>
</dbReference>
<dbReference type="SMART" id="SM00869">
    <property type="entry name" value="Autotransporter"/>
    <property type="match status" value="1"/>
</dbReference>
<comment type="caution">
    <text evidence="2">The sequence shown here is derived from an EMBL/GenBank/DDBJ whole genome shotgun (WGS) entry which is preliminary data.</text>
</comment>
<dbReference type="PROSITE" id="PS51208">
    <property type="entry name" value="AUTOTRANSPORTER"/>
    <property type="match status" value="1"/>
</dbReference>
<reference evidence="2 3" key="1">
    <citation type="submission" date="2020-04" db="EMBL/GenBank/DDBJ databases">
        <title>Molecular characterization of pseudomonads from Agaricus bisporus reveal novel blotch 2 pathogens in Western Europe.</title>
        <authorList>
            <person name="Taparia T."/>
            <person name="Krijger M."/>
            <person name="Haynes E."/>
            <person name="Elpinstone J.G."/>
            <person name="Noble R."/>
            <person name="Van Der Wolf J."/>
        </authorList>
    </citation>
    <scope>NUCLEOTIDE SEQUENCE [LARGE SCALE GENOMIC DNA]</scope>
    <source>
        <strain evidence="2 3">F1001</strain>
    </source>
</reference>
<dbReference type="RefSeq" id="WP_177143013.1">
    <property type="nucleotide sequence ID" value="NZ_JACAPU010000001.1"/>
</dbReference>
<name>A0A7Y7W8W6_9PSED</name>
<evidence type="ECO:0000313" key="2">
    <source>
        <dbReference type="EMBL" id="NWB44930.1"/>
    </source>
</evidence>
<dbReference type="EMBL" id="JACAPU010000001">
    <property type="protein sequence ID" value="NWB44930.1"/>
    <property type="molecule type" value="Genomic_DNA"/>
</dbReference>
<dbReference type="NCBIfam" id="TIGR01414">
    <property type="entry name" value="autotrans_barl"/>
    <property type="match status" value="1"/>
</dbReference>
<evidence type="ECO:0000259" key="1">
    <source>
        <dbReference type="PROSITE" id="PS51208"/>
    </source>
</evidence>
<dbReference type="SUPFAM" id="SSF103515">
    <property type="entry name" value="Autotransporter"/>
    <property type="match status" value="1"/>
</dbReference>
<feature type="domain" description="Autotransporter" evidence="1">
    <location>
        <begin position="538"/>
        <end position="815"/>
    </location>
</feature>
<dbReference type="Proteomes" id="UP000582981">
    <property type="component" value="Unassembled WGS sequence"/>
</dbReference>
<sequence length="815" mass="85533">MSRGDTLYVEHLGDASSIMASSADGLFTWRNISLRNDGVVKGLSGSGVRAYGNGTVLNWGRISGHRTEGVFLTGYNGVRIDGLARIENYGVIEADVPKGVGTSSGVSIGRGLVVNAEDALIQGPSFGILGQGKGPINVVNRGIIRGHRGIKFNGNHDDSVTNHGLIETTYIQNQDPHGSTASVYMKGAYRAGTAIDLGGGNDTLALYSGSQVFGAIDGGSGSDLLLLEGGSGMLGNTRNFESLSVNQGTWTLTGPADFSTQARVGNGAELINNGGITGATWVDQLGVYSGSGSTDSLVVNGTMFANSQSGAPVVTRDLTMGPSSVLVYGIDHDGGSSTVDVGGTAYLQGATLVLRPTAESVPSTSAHTVLRAGQVEGAFHKVVSDLAFMTYRLSYTPTDVGLIYSRNYVPLEQIAESGNAKRLAASLGQTAYFAPPPAPDGRNVDDTTAATPVSAGLAPQPPALVSSLITSNAATAKIAMSQLSGSHNANLGNATLGGAGQVGGGMLSAMRQWSDDRRLPGFETSSGRPATLAFDSDSRGAKSRVWVHGLGNAGKIETSQQNDQSMQRKTQGVLIGSDWARLADWRFGVVGGQSQTRLSGSHFKGTVDSWHLGAYALHQSGPWATRLGAVHSRHDGNTRRDVAFAGFSERLSGRHQASSQQVFSEIGYALGFGNLSVEPFAGLDYQRYHRRGYTEKGGDAALSVKAHSQGNLRSTLGARFAQQHPLDRGMSLAPRLSAGWKHRYGGLTHAVMQSSALGGDAFEIRSATLDRDSLVVDAGLDWRFSEDHVLGVGYTGEIADNRQLHGVQGEWTLRF</sequence>
<dbReference type="InterPro" id="IPR005546">
    <property type="entry name" value="Autotransporte_beta"/>
</dbReference>
<dbReference type="GO" id="GO:0019867">
    <property type="term" value="C:outer membrane"/>
    <property type="evidence" value="ECO:0007669"/>
    <property type="project" value="InterPro"/>
</dbReference>
<evidence type="ECO:0000313" key="3">
    <source>
        <dbReference type="Proteomes" id="UP000582981"/>
    </source>
</evidence>
<dbReference type="Gene3D" id="2.40.128.130">
    <property type="entry name" value="Autotransporter beta-domain"/>
    <property type="match status" value="1"/>
</dbReference>
<dbReference type="InterPro" id="IPR036709">
    <property type="entry name" value="Autotransporte_beta_dom_sf"/>
</dbReference>
<dbReference type="AlphaFoldDB" id="A0A7Y7W8W6"/>
<proteinExistence type="predicted"/>
<organism evidence="2 3">
    <name type="scientific">Pseudomonas gingeri</name>
    <dbReference type="NCBI Taxonomy" id="117681"/>
    <lineage>
        <taxon>Bacteria</taxon>
        <taxon>Pseudomonadati</taxon>
        <taxon>Pseudomonadota</taxon>
        <taxon>Gammaproteobacteria</taxon>
        <taxon>Pseudomonadales</taxon>
        <taxon>Pseudomonadaceae</taxon>
        <taxon>Pseudomonas</taxon>
    </lineage>
</organism>
<protein>
    <submittedName>
        <fullName evidence="2">Autotransporter domain-containing protein</fullName>
    </submittedName>
</protein>